<feature type="domain" description="DUF4266" evidence="1">
    <location>
        <begin position="36"/>
        <end position="85"/>
    </location>
</feature>
<dbReference type="Proteomes" id="UP001501565">
    <property type="component" value="Unassembled WGS sequence"/>
</dbReference>
<dbReference type="Pfam" id="PF14086">
    <property type="entry name" value="DUF4266"/>
    <property type="match status" value="1"/>
</dbReference>
<evidence type="ECO:0000259" key="1">
    <source>
        <dbReference type="Pfam" id="PF14086"/>
    </source>
</evidence>
<sequence length="85" mass="9396">MRYLDSALKVSKCMILLSMALVMFGCVKIPEIKPWVAPYERSLLSREEMIRVRHSHPGQFREHVYAVRGAAQGATGTQGGGCGCN</sequence>
<evidence type="ECO:0000313" key="3">
    <source>
        <dbReference type="Proteomes" id="UP001501565"/>
    </source>
</evidence>
<evidence type="ECO:0000313" key="2">
    <source>
        <dbReference type="EMBL" id="GAA3937580.1"/>
    </source>
</evidence>
<proteinExistence type="predicted"/>
<reference evidence="3" key="1">
    <citation type="journal article" date="2019" name="Int. J. Syst. Evol. Microbiol.">
        <title>The Global Catalogue of Microorganisms (GCM) 10K type strain sequencing project: providing services to taxonomists for standard genome sequencing and annotation.</title>
        <authorList>
            <consortium name="The Broad Institute Genomics Platform"/>
            <consortium name="The Broad Institute Genome Sequencing Center for Infectious Disease"/>
            <person name="Wu L."/>
            <person name="Ma J."/>
        </authorList>
    </citation>
    <scope>NUCLEOTIDE SEQUENCE [LARGE SCALE GENOMIC DNA]</scope>
    <source>
        <strain evidence="3">JCM 17551</strain>
    </source>
</reference>
<name>A0ABP7N5F9_9GAMM</name>
<organism evidence="2 3">
    <name type="scientific">Litoribacillus peritrichatus</name>
    <dbReference type="NCBI Taxonomy" id="718191"/>
    <lineage>
        <taxon>Bacteria</taxon>
        <taxon>Pseudomonadati</taxon>
        <taxon>Pseudomonadota</taxon>
        <taxon>Gammaproteobacteria</taxon>
        <taxon>Oceanospirillales</taxon>
        <taxon>Oceanospirillaceae</taxon>
        <taxon>Litoribacillus</taxon>
    </lineage>
</organism>
<protein>
    <recommendedName>
        <fullName evidence="1">DUF4266 domain-containing protein</fullName>
    </recommendedName>
</protein>
<comment type="caution">
    <text evidence="2">The sequence shown here is derived from an EMBL/GenBank/DDBJ whole genome shotgun (WGS) entry which is preliminary data.</text>
</comment>
<keyword evidence="3" id="KW-1185">Reference proteome</keyword>
<dbReference type="InterPro" id="IPR025362">
    <property type="entry name" value="DUF4266"/>
</dbReference>
<dbReference type="PROSITE" id="PS51257">
    <property type="entry name" value="PROKAR_LIPOPROTEIN"/>
    <property type="match status" value="1"/>
</dbReference>
<dbReference type="RefSeq" id="WP_344800143.1">
    <property type="nucleotide sequence ID" value="NZ_BAABBN010000012.1"/>
</dbReference>
<dbReference type="EMBL" id="BAABBN010000012">
    <property type="protein sequence ID" value="GAA3937580.1"/>
    <property type="molecule type" value="Genomic_DNA"/>
</dbReference>
<gene>
    <name evidence="2" type="ORF">GCM10022277_37410</name>
</gene>
<accession>A0ABP7N5F9</accession>